<proteinExistence type="inferred from homology"/>
<evidence type="ECO:0000256" key="4">
    <source>
        <dbReference type="ARBA" id="ARBA00022538"/>
    </source>
</evidence>
<evidence type="ECO:0000313" key="14">
    <source>
        <dbReference type="EMBL" id="MBB5064777.1"/>
    </source>
</evidence>
<evidence type="ECO:0000256" key="5">
    <source>
        <dbReference type="ARBA" id="ARBA00022692"/>
    </source>
</evidence>
<evidence type="ECO:0000256" key="7">
    <source>
        <dbReference type="ARBA" id="ARBA00022958"/>
    </source>
</evidence>
<dbReference type="GO" id="GO:0015252">
    <property type="term" value="F:proton channel activity"/>
    <property type="evidence" value="ECO:0007669"/>
    <property type="project" value="InterPro"/>
</dbReference>
<keyword evidence="9" id="KW-0406">Ion transport</keyword>
<dbReference type="PANTHER" id="PTHR31462">
    <property type="entry name" value="ENDOSOMAL/LYSOSOMAL POTASSIUM CHANNEL TMEM175"/>
    <property type="match status" value="1"/>
</dbReference>
<comment type="similarity">
    <text evidence="2">Belongs to the TMEM175 family.</text>
</comment>
<evidence type="ECO:0000256" key="10">
    <source>
        <dbReference type="ARBA" id="ARBA00023136"/>
    </source>
</evidence>
<keyword evidence="11" id="KW-0407">Ion channel</keyword>
<feature type="transmembrane region" description="Helical" evidence="13">
    <location>
        <begin position="12"/>
        <end position="28"/>
    </location>
</feature>
<evidence type="ECO:0000256" key="3">
    <source>
        <dbReference type="ARBA" id="ARBA00022448"/>
    </source>
</evidence>
<protein>
    <submittedName>
        <fullName evidence="14">Putative membrane protein</fullName>
    </submittedName>
</protein>
<comment type="subcellular location">
    <subcellularLocation>
        <location evidence="1">Membrane</location>
        <topology evidence="1">Multi-pass membrane protein</topology>
    </subcellularLocation>
</comment>
<dbReference type="InterPro" id="IPR010617">
    <property type="entry name" value="TMEM175-like"/>
</dbReference>
<feature type="transmembrane region" description="Helical" evidence="13">
    <location>
        <begin position="148"/>
        <end position="167"/>
    </location>
</feature>
<evidence type="ECO:0000313" key="15">
    <source>
        <dbReference type="Proteomes" id="UP000584867"/>
    </source>
</evidence>
<comment type="catalytic activity">
    <reaction evidence="12">
        <text>K(+)(in) = K(+)(out)</text>
        <dbReference type="Rhea" id="RHEA:29463"/>
        <dbReference type="ChEBI" id="CHEBI:29103"/>
    </reaction>
</comment>
<accession>A0A7W7ZRG4</accession>
<keyword evidence="7" id="KW-0630">Potassium</keyword>
<evidence type="ECO:0000256" key="8">
    <source>
        <dbReference type="ARBA" id="ARBA00022989"/>
    </source>
</evidence>
<dbReference type="AlphaFoldDB" id="A0A7W7ZRG4"/>
<keyword evidence="8 13" id="KW-1133">Transmembrane helix</keyword>
<keyword evidence="4" id="KW-0633">Potassium transport</keyword>
<evidence type="ECO:0000256" key="6">
    <source>
        <dbReference type="ARBA" id="ARBA00022826"/>
    </source>
</evidence>
<feature type="transmembrane region" description="Helical" evidence="13">
    <location>
        <begin position="80"/>
        <end position="100"/>
    </location>
</feature>
<keyword evidence="3" id="KW-0813">Transport</keyword>
<evidence type="ECO:0000256" key="1">
    <source>
        <dbReference type="ARBA" id="ARBA00004141"/>
    </source>
</evidence>
<dbReference type="GO" id="GO:0005267">
    <property type="term" value="F:potassium channel activity"/>
    <property type="evidence" value="ECO:0007669"/>
    <property type="project" value="UniProtKB-KW"/>
</dbReference>
<name>A0A7W7ZRG4_9BACT</name>
<dbReference type="RefSeq" id="WP_184256937.1">
    <property type="nucleotide sequence ID" value="NZ_JACHIO010000012.1"/>
</dbReference>
<feature type="transmembrane region" description="Helical" evidence="13">
    <location>
        <begin position="106"/>
        <end position="127"/>
    </location>
</feature>
<gene>
    <name evidence="14" type="ORF">HDF15_003137</name>
</gene>
<evidence type="ECO:0000256" key="12">
    <source>
        <dbReference type="ARBA" id="ARBA00034430"/>
    </source>
</evidence>
<keyword evidence="6" id="KW-0631">Potassium channel</keyword>
<dbReference type="PANTHER" id="PTHR31462:SF5">
    <property type="entry name" value="ENDOSOMAL_LYSOSOMAL PROTON CHANNEL TMEM175"/>
    <property type="match status" value="1"/>
</dbReference>
<reference evidence="14 15" key="1">
    <citation type="submission" date="2020-08" db="EMBL/GenBank/DDBJ databases">
        <title>Genomic Encyclopedia of Type Strains, Phase IV (KMG-V): Genome sequencing to study the core and pangenomes of soil and plant-associated prokaryotes.</title>
        <authorList>
            <person name="Whitman W."/>
        </authorList>
    </citation>
    <scope>NUCLEOTIDE SEQUENCE [LARGE SCALE GENOMIC DNA]</scope>
    <source>
        <strain evidence="14 15">X5P3</strain>
    </source>
</reference>
<evidence type="ECO:0000256" key="2">
    <source>
        <dbReference type="ARBA" id="ARBA00006920"/>
    </source>
</evidence>
<evidence type="ECO:0000256" key="9">
    <source>
        <dbReference type="ARBA" id="ARBA00023065"/>
    </source>
</evidence>
<keyword evidence="5 13" id="KW-0812">Transmembrane</keyword>
<dbReference type="Pfam" id="PF06736">
    <property type="entry name" value="TMEM175"/>
    <property type="match status" value="1"/>
</dbReference>
<sequence>MSPRKANIERLATFSDGVFAVIITIMVLDLRPPEHPTFACLLPLWPTALSYLVSYLFIAIVWTNHHHLLRFTDESTPRLIWINFAHLFTVSLVPFATAWVASTRIAAVPVFLYAAVFVLVELAYLQFEHHALTRAVVEEISPRTRRLAWIRSLVALGLFLTAMLVWFEFPRCSFALVCCAVLLYLVPEPPVPPGESTDSISLKTV</sequence>
<dbReference type="EMBL" id="JACHIO010000012">
    <property type="protein sequence ID" value="MBB5064777.1"/>
    <property type="molecule type" value="Genomic_DNA"/>
</dbReference>
<feature type="transmembrane region" description="Helical" evidence="13">
    <location>
        <begin position="48"/>
        <end position="68"/>
    </location>
</feature>
<dbReference type="GO" id="GO:0016020">
    <property type="term" value="C:membrane"/>
    <property type="evidence" value="ECO:0007669"/>
    <property type="project" value="UniProtKB-SubCell"/>
</dbReference>
<evidence type="ECO:0000256" key="13">
    <source>
        <dbReference type="SAM" id="Phobius"/>
    </source>
</evidence>
<comment type="caution">
    <text evidence="14">The sequence shown here is derived from an EMBL/GenBank/DDBJ whole genome shotgun (WGS) entry which is preliminary data.</text>
</comment>
<organism evidence="14 15">
    <name type="scientific">Granulicella mallensis</name>
    <dbReference type="NCBI Taxonomy" id="940614"/>
    <lineage>
        <taxon>Bacteria</taxon>
        <taxon>Pseudomonadati</taxon>
        <taxon>Acidobacteriota</taxon>
        <taxon>Terriglobia</taxon>
        <taxon>Terriglobales</taxon>
        <taxon>Acidobacteriaceae</taxon>
        <taxon>Granulicella</taxon>
    </lineage>
</organism>
<keyword evidence="10 13" id="KW-0472">Membrane</keyword>
<evidence type="ECO:0000256" key="11">
    <source>
        <dbReference type="ARBA" id="ARBA00023303"/>
    </source>
</evidence>
<dbReference type="Proteomes" id="UP000584867">
    <property type="component" value="Unassembled WGS sequence"/>
</dbReference>